<feature type="binding site" evidence="6">
    <location>
        <position position="39"/>
    </location>
    <ligand>
        <name>Fe cation</name>
        <dbReference type="ChEBI" id="CHEBI:24875"/>
        <label>2</label>
    </ligand>
</feature>
<dbReference type="PATRIC" id="fig|1704032.3.peg.435"/>
<dbReference type="PIRSF" id="PIRSF004789">
    <property type="entry name" value="DR1281"/>
    <property type="match status" value="1"/>
</dbReference>
<dbReference type="Proteomes" id="UP000052020">
    <property type="component" value="Unassembled WGS sequence"/>
</dbReference>
<evidence type="ECO:0000256" key="2">
    <source>
        <dbReference type="ARBA" id="ARBA00022801"/>
    </source>
</evidence>
<proteinExistence type="inferred from homology"/>
<keyword evidence="2" id="KW-0378">Hydrolase</keyword>
<evidence type="ECO:0000256" key="5">
    <source>
        <dbReference type="PIRSR" id="PIRSR004789-50"/>
    </source>
</evidence>
<comment type="caution">
    <text evidence="7">The sequence shown here is derived from an EMBL/GenBank/DDBJ whole genome shotgun (WGS) entry which is preliminary data.</text>
</comment>
<keyword evidence="1 6" id="KW-0479">Metal-binding</keyword>
<dbReference type="InterPro" id="IPR029052">
    <property type="entry name" value="Metallo-depent_PP-like"/>
</dbReference>
<dbReference type="EMBL" id="LIZY01000062">
    <property type="protein sequence ID" value="KPJ63793.1"/>
    <property type="molecule type" value="Genomic_DNA"/>
</dbReference>
<feature type="binding site" evidence="6">
    <location>
        <position position="8"/>
    </location>
    <ligand>
        <name>Fe cation</name>
        <dbReference type="ChEBI" id="CHEBI:24875"/>
        <label>1</label>
    </ligand>
</feature>
<evidence type="ECO:0000313" key="8">
    <source>
        <dbReference type="Proteomes" id="UP000052020"/>
    </source>
</evidence>
<dbReference type="Pfam" id="PF13277">
    <property type="entry name" value="YmdB"/>
    <property type="match status" value="1"/>
</dbReference>
<feature type="binding site" evidence="6">
    <location>
        <position position="40"/>
    </location>
    <ligand>
        <name>Fe cation</name>
        <dbReference type="ChEBI" id="CHEBI:24875"/>
        <label>1</label>
    </ligand>
</feature>
<feature type="binding site" evidence="6">
    <location>
        <position position="151"/>
    </location>
    <ligand>
        <name>Fe cation</name>
        <dbReference type="ChEBI" id="CHEBI:24875"/>
        <label>2</label>
    </ligand>
</feature>
<evidence type="ECO:0000256" key="3">
    <source>
        <dbReference type="ARBA" id="ARBA00023004"/>
    </source>
</evidence>
<feature type="binding site" evidence="6">
    <location>
        <position position="176"/>
    </location>
    <ligand>
        <name>Fe cation</name>
        <dbReference type="ChEBI" id="CHEBI:24875"/>
        <label>2</label>
    </ligand>
</feature>
<dbReference type="SUPFAM" id="SSF56300">
    <property type="entry name" value="Metallo-dependent phosphatases"/>
    <property type="match status" value="1"/>
</dbReference>
<reference evidence="7 8" key="1">
    <citation type="journal article" date="2015" name="Microbiome">
        <title>Genomic resolution of linkages in carbon, nitrogen, and sulfur cycling among widespread estuary sediment bacteria.</title>
        <authorList>
            <person name="Baker B.J."/>
            <person name="Lazar C.S."/>
            <person name="Teske A.P."/>
            <person name="Dick G.J."/>
        </authorList>
    </citation>
    <scope>NUCLEOTIDE SEQUENCE [LARGE SCALE GENOMIC DNA]</scope>
    <source>
        <strain evidence="7">DG_56</strain>
    </source>
</reference>
<feature type="active site" description="Proton donor" evidence="5">
    <location>
        <position position="68"/>
    </location>
</feature>
<keyword evidence="3" id="KW-0408">Iron</keyword>
<dbReference type="PANTHER" id="PTHR36303">
    <property type="entry name" value="2',3'-CYCLIC-NUCLEOTIDE 2'-PHOSPHODIESTERASE"/>
    <property type="match status" value="1"/>
</dbReference>
<evidence type="ECO:0000313" key="7">
    <source>
        <dbReference type="EMBL" id="KPJ63793.1"/>
    </source>
</evidence>
<dbReference type="Gene3D" id="3.60.21.10">
    <property type="match status" value="1"/>
</dbReference>
<dbReference type="NCBIfam" id="TIGR00282">
    <property type="entry name" value="TIGR00282 family metallophosphoesterase"/>
    <property type="match status" value="1"/>
</dbReference>
<evidence type="ECO:0000256" key="6">
    <source>
        <dbReference type="PIRSR" id="PIRSR004789-51"/>
    </source>
</evidence>
<feature type="binding site" evidence="6">
    <location>
        <position position="67"/>
    </location>
    <ligand>
        <name>Fe cation</name>
        <dbReference type="ChEBI" id="CHEBI:24875"/>
        <label>2</label>
    </ligand>
</feature>
<feature type="binding site" evidence="6">
    <location>
        <position position="178"/>
    </location>
    <ligand>
        <name>Fe cation</name>
        <dbReference type="ChEBI" id="CHEBI:24875"/>
        <label>1</label>
    </ligand>
</feature>
<sequence length="276" mass="29766">MRVLFIGDIVGRPGRRAVGALLPTLRSELSADFVIANGENAAGGMGITADVTRELLAVGIDVITTGNHVWRNKGVREIIDQEPRLLRPDNYPPGDPGAGTGLFPLPDGRRVGVLNLCGRTFMEPIDCPFQAAEREVPVLRAETPVVVVDMHAEATSEKQAMAWMLDGQVSAVVGTHTHVETADERVMPRGTGYITDVGMTGPERSVLGMNGDLIVTHFRSRMPVKFEVAEGRVALCAVALEIDDRSGKANEIHRIRRCVDESADIEARAARGGERG</sequence>
<dbReference type="PANTHER" id="PTHR36303:SF1">
    <property type="entry name" value="2',3'-CYCLIC-NUCLEOTIDE 2'-PHOSPHODIESTERASE"/>
    <property type="match status" value="1"/>
</dbReference>
<gene>
    <name evidence="7" type="ORF">AMK68_03090</name>
</gene>
<evidence type="ECO:0000256" key="1">
    <source>
        <dbReference type="ARBA" id="ARBA00022723"/>
    </source>
</evidence>
<dbReference type="GO" id="GO:0046872">
    <property type="term" value="F:metal ion binding"/>
    <property type="evidence" value="ECO:0007669"/>
    <property type="project" value="UniProtKB-KW"/>
</dbReference>
<dbReference type="CDD" id="cd07382">
    <property type="entry name" value="MPP_DR1281"/>
    <property type="match status" value="1"/>
</dbReference>
<comment type="similarity">
    <text evidence="4">Belongs to the YmdB-like family.</text>
</comment>
<evidence type="ECO:0000256" key="4">
    <source>
        <dbReference type="ARBA" id="ARBA00061401"/>
    </source>
</evidence>
<feature type="binding site" evidence="6">
    <location>
        <position position="39"/>
    </location>
    <ligand>
        <name>Fe cation</name>
        <dbReference type="ChEBI" id="CHEBI:24875"/>
        <label>1</label>
    </ligand>
</feature>
<accession>A0A0S7XMT0</accession>
<dbReference type="GO" id="GO:0004113">
    <property type="term" value="F:2',3'-cyclic-nucleotide 3'-phosphodiesterase activity"/>
    <property type="evidence" value="ECO:0007669"/>
    <property type="project" value="TreeGrafter"/>
</dbReference>
<dbReference type="FunFam" id="3.60.21.10:FF:000016">
    <property type="entry name" value="Putative metallophosphoesterase"/>
    <property type="match status" value="1"/>
</dbReference>
<dbReference type="InterPro" id="IPR005235">
    <property type="entry name" value="YmdB-like"/>
</dbReference>
<organism evidence="7 8">
    <name type="scientific">candidate division KD3-62 bacterium DG_56</name>
    <dbReference type="NCBI Taxonomy" id="1704032"/>
    <lineage>
        <taxon>Bacteria</taxon>
        <taxon>candidate division KD3-62</taxon>
    </lineage>
</organism>
<name>A0A0S7XMT0_9BACT</name>
<dbReference type="AlphaFoldDB" id="A0A0S7XMT0"/>
<protein>
    <submittedName>
        <fullName evidence="7">Metallophosphoesterase</fullName>
    </submittedName>
</protein>